<dbReference type="CDD" id="cd05269">
    <property type="entry name" value="TMR_SDR_a"/>
    <property type="match status" value="1"/>
</dbReference>
<dbReference type="RefSeq" id="WP_194451823.1">
    <property type="nucleotide sequence ID" value="NZ_CP063849.1"/>
</dbReference>
<dbReference type="PANTHER" id="PTHR43162:SF1">
    <property type="entry name" value="PRESTALK A DIFFERENTIATION PROTEIN A"/>
    <property type="match status" value="1"/>
</dbReference>
<evidence type="ECO:0000313" key="2">
    <source>
        <dbReference type="EMBL" id="QOY90158.1"/>
    </source>
</evidence>
<dbReference type="Proteomes" id="UP000593892">
    <property type="component" value="Chromosome"/>
</dbReference>
<dbReference type="AlphaFoldDB" id="A0A7S7SMP7"/>
<dbReference type="InterPro" id="IPR008030">
    <property type="entry name" value="NmrA-like"/>
</dbReference>
<dbReference type="SUPFAM" id="SSF51735">
    <property type="entry name" value="NAD(P)-binding Rossmann-fold domains"/>
    <property type="match status" value="1"/>
</dbReference>
<proteinExistence type="predicted"/>
<organism evidence="2 3">
    <name type="scientific">Paludibaculum fermentans</name>
    <dbReference type="NCBI Taxonomy" id="1473598"/>
    <lineage>
        <taxon>Bacteria</taxon>
        <taxon>Pseudomonadati</taxon>
        <taxon>Acidobacteriota</taxon>
        <taxon>Terriglobia</taxon>
        <taxon>Bryobacterales</taxon>
        <taxon>Bryobacteraceae</taxon>
        <taxon>Paludibaculum</taxon>
    </lineage>
</organism>
<sequence>MSNSILITGASGVLGRAIVSAFVEAGVTVRQGVRNLNSAKAGVPAVRWDYADPSTIAPALDGIDALLLMAPPLDAEAVAKLTPAIVAAKSAGLSHILLISAFGANYNEQAPLRVIEHLVIGSGIPYTILRPNFFMENFSEGFLAGSIKAQNGIFLAAGDGKTSFISIDDIAAVALAAFQKPLTGVELDLTGPESLDHTEAAGFISEAAGRPVAYHALTEEQMAAGARAAGLPESTIAYMAVLYSIVRGGFAAGITPVVGEVTGRPPLTFAEFARRNAAAWR</sequence>
<name>A0A7S7SMP7_PALFE</name>
<dbReference type="InterPro" id="IPR036291">
    <property type="entry name" value="NAD(P)-bd_dom_sf"/>
</dbReference>
<dbReference type="EMBL" id="CP063849">
    <property type="protein sequence ID" value="QOY90158.1"/>
    <property type="molecule type" value="Genomic_DNA"/>
</dbReference>
<dbReference type="InterPro" id="IPR051604">
    <property type="entry name" value="Ergot_Alk_Oxidoreductase"/>
</dbReference>
<dbReference type="Gene3D" id="3.90.25.10">
    <property type="entry name" value="UDP-galactose 4-epimerase, domain 1"/>
    <property type="match status" value="1"/>
</dbReference>
<dbReference type="Gene3D" id="3.40.50.720">
    <property type="entry name" value="NAD(P)-binding Rossmann-like Domain"/>
    <property type="match status" value="1"/>
</dbReference>
<feature type="domain" description="NmrA-like" evidence="1">
    <location>
        <begin position="2"/>
        <end position="222"/>
    </location>
</feature>
<dbReference type="Pfam" id="PF05368">
    <property type="entry name" value="NmrA"/>
    <property type="match status" value="1"/>
</dbReference>
<gene>
    <name evidence="2" type="ORF">IRI77_09455</name>
</gene>
<keyword evidence="3" id="KW-1185">Reference proteome</keyword>
<evidence type="ECO:0000259" key="1">
    <source>
        <dbReference type="Pfam" id="PF05368"/>
    </source>
</evidence>
<accession>A0A7S7SMP7</accession>
<evidence type="ECO:0000313" key="3">
    <source>
        <dbReference type="Proteomes" id="UP000593892"/>
    </source>
</evidence>
<reference evidence="2 3" key="1">
    <citation type="submission" date="2020-10" db="EMBL/GenBank/DDBJ databases">
        <title>Complete genome sequence of Paludibaculum fermentans P105T, a facultatively anaerobic acidobacterium capable of dissimilatory Fe(III) reduction.</title>
        <authorList>
            <person name="Dedysh S.N."/>
            <person name="Beletsky A.V."/>
            <person name="Kulichevskaya I.S."/>
            <person name="Mardanov A.V."/>
            <person name="Ravin N.V."/>
        </authorList>
    </citation>
    <scope>NUCLEOTIDE SEQUENCE [LARGE SCALE GENOMIC DNA]</scope>
    <source>
        <strain evidence="2 3">P105</strain>
    </source>
</reference>
<dbReference type="KEGG" id="pfer:IRI77_09455"/>
<dbReference type="PANTHER" id="PTHR43162">
    <property type="match status" value="1"/>
</dbReference>
<protein>
    <submittedName>
        <fullName evidence="2">SDR family oxidoreductase</fullName>
    </submittedName>
</protein>